<dbReference type="PANTHER" id="PTHR45700:SF8">
    <property type="entry name" value="HECT-TYPE E3 UBIQUITIN TRANSFERASE"/>
    <property type="match status" value="1"/>
</dbReference>
<evidence type="ECO:0000256" key="5">
    <source>
        <dbReference type="PROSITE-ProRule" id="PRU00104"/>
    </source>
</evidence>
<feature type="compositionally biased region" description="Acidic residues" evidence="6">
    <location>
        <begin position="98"/>
        <end position="115"/>
    </location>
</feature>
<proteinExistence type="predicted"/>
<dbReference type="GO" id="GO:0061630">
    <property type="term" value="F:ubiquitin protein ligase activity"/>
    <property type="evidence" value="ECO:0007669"/>
    <property type="project" value="UniProtKB-EC"/>
</dbReference>
<dbReference type="HOGENOM" id="CLU_002173_5_0_1"/>
<reference evidence="9" key="2">
    <citation type="submission" date="2010-04" db="EMBL/GenBank/DDBJ databases">
        <authorList>
            <person name="Buell R."/>
            <person name="Hamilton J."/>
            <person name="Hostetler J."/>
        </authorList>
    </citation>
    <scope>NUCLEOTIDE SEQUENCE [LARGE SCALE GENOMIC DNA]</scope>
    <source>
        <strain evidence="9">DAOM:BR144</strain>
    </source>
</reference>
<accession>K3X4R1</accession>
<organism evidence="8 9">
    <name type="scientific">Globisporangium ultimum (strain ATCC 200006 / CBS 805.95 / DAOM BR144)</name>
    <name type="common">Pythium ultimum</name>
    <dbReference type="NCBI Taxonomy" id="431595"/>
    <lineage>
        <taxon>Eukaryota</taxon>
        <taxon>Sar</taxon>
        <taxon>Stramenopiles</taxon>
        <taxon>Oomycota</taxon>
        <taxon>Peronosporomycetes</taxon>
        <taxon>Pythiales</taxon>
        <taxon>Pythiaceae</taxon>
        <taxon>Globisporangium</taxon>
    </lineage>
</organism>
<feature type="compositionally biased region" description="Low complexity" evidence="6">
    <location>
        <begin position="60"/>
        <end position="80"/>
    </location>
</feature>
<feature type="domain" description="HECT" evidence="7">
    <location>
        <begin position="507"/>
        <end position="794"/>
    </location>
</feature>
<dbReference type="OMA" id="VSFPHIV"/>
<keyword evidence="9" id="KW-1185">Reference proteome</keyword>
<dbReference type="InterPro" id="IPR035983">
    <property type="entry name" value="Hect_E3_ubiquitin_ligase"/>
</dbReference>
<evidence type="ECO:0000313" key="8">
    <source>
        <dbReference type="EnsemblProtists" id="PYU1_T012210"/>
    </source>
</evidence>
<dbReference type="InterPro" id="IPR044611">
    <property type="entry name" value="E3A/B/C-like"/>
</dbReference>
<dbReference type="EnsemblProtists" id="PYU1_T012210">
    <property type="protein sequence ID" value="PYU1_T012210"/>
    <property type="gene ID" value="PYU1_G012184"/>
</dbReference>
<feature type="region of interest" description="Disordered" evidence="6">
    <location>
        <begin position="54"/>
        <end position="116"/>
    </location>
</feature>
<evidence type="ECO:0000313" key="9">
    <source>
        <dbReference type="Proteomes" id="UP000019132"/>
    </source>
</evidence>
<dbReference type="Gene3D" id="3.30.2160.10">
    <property type="entry name" value="Hect, E3 ligase catalytic domain"/>
    <property type="match status" value="1"/>
</dbReference>
<comment type="caution">
    <text evidence="5">Lacks conserved residue(s) required for the propagation of feature annotation.</text>
</comment>
<dbReference type="Gene3D" id="3.90.1750.10">
    <property type="entry name" value="Hect, E3 ligase catalytic domains"/>
    <property type="match status" value="1"/>
</dbReference>
<reference evidence="8" key="3">
    <citation type="submission" date="2015-02" db="UniProtKB">
        <authorList>
            <consortium name="EnsemblProtists"/>
        </authorList>
    </citation>
    <scope>IDENTIFICATION</scope>
    <source>
        <strain evidence="8">DAOM BR144</strain>
    </source>
</reference>
<evidence type="ECO:0000256" key="6">
    <source>
        <dbReference type="SAM" id="MobiDB-lite"/>
    </source>
</evidence>
<dbReference type="EMBL" id="GL376601">
    <property type="status" value="NOT_ANNOTATED_CDS"/>
    <property type="molecule type" value="Genomic_DNA"/>
</dbReference>
<dbReference type="Proteomes" id="UP000019132">
    <property type="component" value="Unassembled WGS sequence"/>
</dbReference>
<dbReference type="EC" id="2.3.2.26" evidence="2"/>
<sequence length="794" mass="88983">MATPSPSAAGGSALPTDAEQFKTLFHAKYLELVACGVAPNDAAAQALQELHHLMPPPVPVNGNAHAPAAASATASAQHTADQQQKPDEGSVTLKQNGDTDDDVHMEESHTDEEDASMQYAAEKQVDAEEQSGNQPHEARNGVAQTMAGTPIPETVLHAGTAFGSTSSAQETKRTRPPLGILLKQALEVASTSSDYREVKKLVYQTFSDLDVLNQAFVTANTASSMEDTDSSSKWWYVDHALLVEVYGLLNTAMIASSDQMAIQNTMRNALETLVTQPWNVCSTWTKPESLRFFLILFEHPSLFDPDYLNVVGGLCKLFYHASSTAKTLLREHWSAYFSNDELYRLLQILQQAITVCLYGSKKMDIVYACCSVLKELHTINDERDESFATYKEFYNDAVNSEVDIIEDYARSIIFMKKRHAISRLSREPLVVPSRMLSELSFCDYPFVLDAGSKSRILQVDSDLEQRARAQEAALAGPMMGIASQYLILKVRRENIIEDSLQQLVRLTAETLKKPLKVKFIGEEGVDEGGVQKEYFQILIRQLLDPAFGMFNYDEETRQLWFNSDSLESTMEFELIGILLGIAIYNAVILDVHFPHIVYKKLMECQMGLEDVEIAMPALGKGLRQLLEFQGNVEEVFQRNFEYSYEVFGEVKTVELKPGGSSIPVTNANREEYVALYVDHILNKSAARQYEAFHRGFHLVCNGEVLQMLRWEELHLTICGSPDLDFEALEEVTHYEDGFTEDSECIKQFSLEEKKKLLMFSTGSDRVPIRGLSNMIFVISRNGSDPNRLPSAHTW</sequence>
<evidence type="ECO:0000259" key="7">
    <source>
        <dbReference type="PROSITE" id="PS50237"/>
    </source>
</evidence>
<reference evidence="9" key="1">
    <citation type="journal article" date="2010" name="Genome Biol.">
        <title>Genome sequence of the necrotrophic plant pathogen Pythium ultimum reveals original pathogenicity mechanisms and effector repertoire.</title>
        <authorList>
            <person name="Levesque C.A."/>
            <person name="Brouwer H."/>
            <person name="Cano L."/>
            <person name="Hamilton J.P."/>
            <person name="Holt C."/>
            <person name="Huitema E."/>
            <person name="Raffaele S."/>
            <person name="Robideau G.P."/>
            <person name="Thines M."/>
            <person name="Win J."/>
            <person name="Zerillo M.M."/>
            <person name="Beakes G.W."/>
            <person name="Boore J.L."/>
            <person name="Busam D."/>
            <person name="Dumas B."/>
            <person name="Ferriera S."/>
            <person name="Fuerstenberg S.I."/>
            <person name="Gachon C.M."/>
            <person name="Gaulin E."/>
            <person name="Govers F."/>
            <person name="Grenville-Briggs L."/>
            <person name="Horner N."/>
            <person name="Hostetler J."/>
            <person name="Jiang R.H."/>
            <person name="Johnson J."/>
            <person name="Krajaejun T."/>
            <person name="Lin H."/>
            <person name="Meijer H.J."/>
            <person name="Moore B."/>
            <person name="Morris P."/>
            <person name="Phuntmart V."/>
            <person name="Puiu D."/>
            <person name="Shetty J."/>
            <person name="Stajich J.E."/>
            <person name="Tripathy S."/>
            <person name="Wawra S."/>
            <person name="van West P."/>
            <person name="Whitty B.R."/>
            <person name="Coutinho P.M."/>
            <person name="Henrissat B."/>
            <person name="Martin F."/>
            <person name="Thomas P.D."/>
            <person name="Tyler B.M."/>
            <person name="De Vries R.P."/>
            <person name="Kamoun S."/>
            <person name="Yandell M."/>
            <person name="Tisserat N."/>
            <person name="Buell C.R."/>
        </authorList>
    </citation>
    <scope>NUCLEOTIDE SEQUENCE</scope>
    <source>
        <strain evidence="9">DAOM:BR144</strain>
    </source>
</reference>
<dbReference type="GO" id="GO:0000209">
    <property type="term" value="P:protein polyubiquitination"/>
    <property type="evidence" value="ECO:0007669"/>
    <property type="project" value="InterPro"/>
</dbReference>
<dbReference type="PROSITE" id="PS50237">
    <property type="entry name" value="HECT"/>
    <property type="match status" value="1"/>
</dbReference>
<dbReference type="STRING" id="431595.K3X4R1"/>
<dbReference type="VEuPathDB" id="FungiDB:PYU1_G012184"/>
<evidence type="ECO:0000256" key="2">
    <source>
        <dbReference type="ARBA" id="ARBA00012485"/>
    </source>
</evidence>
<dbReference type="SMART" id="SM00119">
    <property type="entry name" value="HECTc"/>
    <property type="match status" value="1"/>
</dbReference>
<keyword evidence="4 5" id="KW-0833">Ubl conjugation pathway</keyword>
<comment type="catalytic activity">
    <reaction evidence="1">
        <text>S-ubiquitinyl-[E2 ubiquitin-conjugating enzyme]-L-cysteine + [acceptor protein]-L-lysine = [E2 ubiquitin-conjugating enzyme]-L-cysteine + N(6)-ubiquitinyl-[acceptor protein]-L-lysine.</text>
        <dbReference type="EC" id="2.3.2.26"/>
    </reaction>
</comment>
<evidence type="ECO:0000256" key="4">
    <source>
        <dbReference type="ARBA" id="ARBA00022786"/>
    </source>
</evidence>
<name>K3X4R1_GLOUD</name>
<protein>
    <recommendedName>
        <fullName evidence="2">HECT-type E3 ubiquitin transferase</fullName>
        <ecNumber evidence="2">2.3.2.26</ecNumber>
    </recommendedName>
</protein>
<dbReference type="Gene3D" id="3.30.2410.10">
    <property type="entry name" value="Hect, E3 ligase catalytic domain"/>
    <property type="match status" value="1"/>
</dbReference>
<keyword evidence="3" id="KW-0808">Transferase</keyword>
<dbReference type="PANTHER" id="PTHR45700">
    <property type="entry name" value="UBIQUITIN-PROTEIN LIGASE E3C"/>
    <property type="match status" value="1"/>
</dbReference>
<dbReference type="CDD" id="cd00078">
    <property type="entry name" value="HECTc"/>
    <property type="match status" value="1"/>
</dbReference>
<evidence type="ECO:0000256" key="1">
    <source>
        <dbReference type="ARBA" id="ARBA00000885"/>
    </source>
</evidence>
<dbReference type="AlphaFoldDB" id="K3X4R1"/>
<dbReference type="FunFam" id="3.30.2160.10:FF:000004">
    <property type="entry name" value="probable E3 ubiquitin-protein ligase HERC4 isoform X1"/>
    <property type="match status" value="1"/>
</dbReference>
<dbReference type="InterPro" id="IPR000569">
    <property type="entry name" value="HECT_dom"/>
</dbReference>
<evidence type="ECO:0000256" key="3">
    <source>
        <dbReference type="ARBA" id="ARBA00022679"/>
    </source>
</evidence>
<dbReference type="Pfam" id="PF00632">
    <property type="entry name" value="HECT"/>
    <property type="match status" value="1"/>
</dbReference>
<dbReference type="InParanoid" id="K3X4R1"/>
<dbReference type="eggNOG" id="KOG0941">
    <property type="taxonomic scope" value="Eukaryota"/>
</dbReference>
<dbReference type="SUPFAM" id="SSF56204">
    <property type="entry name" value="Hect, E3 ligase catalytic domain"/>
    <property type="match status" value="1"/>
</dbReference>